<dbReference type="InterPro" id="IPR051912">
    <property type="entry name" value="Alkylbase_DNA_Glycosylase/TA"/>
</dbReference>
<dbReference type="Pfam" id="PF12833">
    <property type="entry name" value="HTH_18"/>
    <property type="match status" value="1"/>
</dbReference>
<dbReference type="InterPro" id="IPR009057">
    <property type="entry name" value="Homeodomain-like_sf"/>
</dbReference>
<dbReference type="PANTHER" id="PTHR43003">
    <property type="entry name" value="DNA-3-METHYLADENINE GLYCOSYLASE"/>
    <property type="match status" value="1"/>
</dbReference>
<feature type="domain" description="HTH araC/xylS-type" evidence="11">
    <location>
        <begin position="87"/>
        <end position="185"/>
    </location>
</feature>
<protein>
    <recommendedName>
        <fullName evidence="3">DNA-3-methyladenine glycosylase II</fullName>
        <ecNumber evidence="3">3.2.2.21</ecNumber>
    </recommendedName>
</protein>
<dbReference type="Gene3D" id="1.10.340.30">
    <property type="entry name" value="Hypothetical protein, domain 2"/>
    <property type="match status" value="1"/>
</dbReference>
<dbReference type="InterPro" id="IPR004026">
    <property type="entry name" value="Ada_DNA_repair_Zn-bd"/>
</dbReference>
<keyword evidence="4" id="KW-0489">Methyltransferase</keyword>
<comment type="cofactor">
    <cofactor evidence="2">
        <name>Zn(2+)</name>
        <dbReference type="ChEBI" id="CHEBI:29105"/>
    </cofactor>
</comment>
<evidence type="ECO:0000256" key="9">
    <source>
        <dbReference type="ARBA" id="ARBA00023204"/>
    </source>
</evidence>
<dbReference type="RefSeq" id="WP_235704396.1">
    <property type="nucleotide sequence ID" value="NZ_JAKGBZ010000018.1"/>
</dbReference>
<dbReference type="EC" id="3.2.2.21" evidence="3"/>
<evidence type="ECO:0000256" key="3">
    <source>
        <dbReference type="ARBA" id="ARBA00012000"/>
    </source>
</evidence>
<reference evidence="12 13" key="1">
    <citation type="submission" date="2022-01" db="EMBL/GenBank/DDBJ databases">
        <authorList>
            <person name="Won M."/>
            <person name="Kim S.-J."/>
            <person name="Kwon S.-W."/>
        </authorList>
    </citation>
    <scope>NUCLEOTIDE SEQUENCE [LARGE SCALE GENOMIC DNA]</scope>
    <source>
        <strain evidence="12 13">KCTC 23505</strain>
    </source>
</reference>
<dbReference type="InterPro" id="IPR010316">
    <property type="entry name" value="AlkA_N"/>
</dbReference>
<dbReference type="SMART" id="SM01009">
    <property type="entry name" value="AlkA_N"/>
    <property type="match status" value="1"/>
</dbReference>
<evidence type="ECO:0000256" key="2">
    <source>
        <dbReference type="ARBA" id="ARBA00001947"/>
    </source>
</evidence>
<organism evidence="12 13">
    <name type="scientific">Acidiphilium iwatense</name>
    <dbReference type="NCBI Taxonomy" id="768198"/>
    <lineage>
        <taxon>Bacteria</taxon>
        <taxon>Pseudomonadati</taxon>
        <taxon>Pseudomonadota</taxon>
        <taxon>Alphaproteobacteria</taxon>
        <taxon>Acetobacterales</taxon>
        <taxon>Acidocellaceae</taxon>
        <taxon>Acidiphilium</taxon>
    </lineage>
</organism>
<dbReference type="Gene3D" id="3.30.310.20">
    <property type="entry name" value="DNA-3-methyladenine glycosylase AlkA, N-terminal domain"/>
    <property type="match status" value="1"/>
</dbReference>
<dbReference type="PANTHER" id="PTHR43003:SF13">
    <property type="entry name" value="DNA-3-METHYLADENINE GLYCOSYLASE 2"/>
    <property type="match status" value="1"/>
</dbReference>
<dbReference type="EMBL" id="JAKGBZ010000018">
    <property type="protein sequence ID" value="MCF3947167.1"/>
    <property type="molecule type" value="Genomic_DNA"/>
</dbReference>
<dbReference type="SUPFAM" id="SSF46689">
    <property type="entry name" value="Homeodomain-like"/>
    <property type="match status" value="1"/>
</dbReference>
<proteinExistence type="predicted"/>
<keyword evidence="6" id="KW-0805">Transcription regulation</keyword>
<keyword evidence="9" id="KW-0234">DNA repair</keyword>
<dbReference type="InterPro" id="IPR023170">
    <property type="entry name" value="HhH_base_excis_C"/>
</dbReference>
<dbReference type="Gene3D" id="1.10.10.60">
    <property type="entry name" value="Homeodomain-like"/>
    <property type="match status" value="1"/>
</dbReference>
<dbReference type="SUPFAM" id="SSF55945">
    <property type="entry name" value="TATA-box binding protein-like"/>
    <property type="match status" value="1"/>
</dbReference>
<dbReference type="Pfam" id="PF00730">
    <property type="entry name" value="HhH-GPD"/>
    <property type="match status" value="1"/>
</dbReference>
<keyword evidence="7" id="KW-0010">Activator</keyword>
<accession>A0ABS9DWR3</accession>
<comment type="catalytic activity">
    <reaction evidence="1">
        <text>Hydrolysis of alkylated DNA, releasing 3-methyladenine, 3-methylguanine, 7-methylguanine and 7-methyladenine.</text>
        <dbReference type="EC" id="3.2.2.21"/>
    </reaction>
</comment>
<gene>
    <name evidence="12" type="ORF">L2A60_10810</name>
</gene>
<dbReference type="Gene3D" id="1.10.1670.10">
    <property type="entry name" value="Helix-hairpin-Helix base-excision DNA repair enzymes (C-terminal)"/>
    <property type="match status" value="1"/>
</dbReference>
<evidence type="ECO:0000256" key="4">
    <source>
        <dbReference type="ARBA" id="ARBA00022603"/>
    </source>
</evidence>
<evidence type="ECO:0000256" key="5">
    <source>
        <dbReference type="ARBA" id="ARBA00022763"/>
    </source>
</evidence>
<keyword evidence="8" id="KW-0804">Transcription</keyword>
<evidence type="ECO:0000256" key="7">
    <source>
        <dbReference type="ARBA" id="ARBA00023159"/>
    </source>
</evidence>
<evidence type="ECO:0000256" key="8">
    <source>
        <dbReference type="ARBA" id="ARBA00023163"/>
    </source>
</evidence>
<dbReference type="Pfam" id="PF02805">
    <property type="entry name" value="Ada_Zn_binding"/>
    <property type="match status" value="1"/>
</dbReference>
<dbReference type="SUPFAM" id="SSF57884">
    <property type="entry name" value="Ada DNA repair protein, N-terminal domain (N-Ada 10)"/>
    <property type="match status" value="1"/>
</dbReference>
<dbReference type="Proteomes" id="UP001521209">
    <property type="component" value="Unassembled WGS sequence"/>
</dbReference>
<evidence type="ECO:0000313" key="13">
    <source>
        <dbReference type="Proteomes" id="UP001521209"/>
    </source>
</evidence>
<dbReference type="InterPro" id="IPR035451">
    <property type="entry name" value="Ada-like_dom_sf"/>
</dbReference>
<dbReference type="SMART" id="SM00342">
    <property type="entry name" value="HTH_ARAC"/>
    <property type="match status" value="1"/>
</dbReference>
<dbReference type="InterPro" id="IPR011257">
    <property type="entry name" value="DNA_glycosylase"/>
</dbReference>
<dbReference type="InterPro" id="IPR003265">
    <property type="entry name" value="HhH-GPD_domain"/>
</dbReference>
<dbReference type="InterPro" id="IPR037046">
    <property type="entry name" value="AlkA_N_sf"/>
</dbReference>
<dbReference type="Pfam" id="PF06029">
    <property type="entry name" value="AlkA_N"/>
    <property type="match status" value="1"/>
</dbReference>
<feature type="region of interest" description="Disordered" evidence="10">
    <location>
        <begin position="487"/>
        <end position="512"/>
    </location>
</feature>
<keyword evidence="5" id="KW-0227">DNA damage</keyword>
<sequence length="512" mass="55045">MHLDRDLCYRALLTRDARFDGRFFIAVRTTGIYCRPICPATPPKPENVIFMPSAAAAQAAGFRPCLRCRPETSPELGAWHGTWNTVSRAMALIAGGALNQGDVETLAERLGVGGRQLRRLFRQHLGASPKAIAAARRVNFAKRLIGETSLPMAEIALAAGFGSVRRFNDTFLHLFGRGPGSFRRAKTASAIGTAITLNLPFKRPYDWPAMIGFLAARAIPGVESVRPDRYARTITLDGATGTIAVSPSAQTNALTATINFPAITALPVIVERIRRIFDLGADPVLIGAHLSEDALMAPRVAAHPGLRVPGAWDGFELAVRAILGQQITVTAATKLAGKLVAAFGAPLPPPTDHPDRANLRFAFPPPERLAGVDLATSLRMPRARAAALAALAEAALRNPALFEPGRSLDDAIATLQTLPGIGAWTAHYIAMRALREPDAFPESDIGLRRALATRSGRPTAAELLARAEAWRPWRAYAALHLWASAAASPPETRHEPPARPHRLPARDNPARL</sequence>
<evidence type="ECO:0000259" key="11">
    <source>
        <dbReference type="PROSITE" id="PS01124"/>
    </source>
</evidence>
<dbReference type="Gene3D" id="3.40.10.10">
    <property type="entry name" value="DNA Methylphosphotriester Repair Domain"/>
    <property type="match status" value="1"/>
</dbReference>
<evidence type="ECO:0000256" key="6">
    <source>
        <dbReference type="ARBA" id="ARBA00023015"/>
    </source>
</evidence>
<dbReference type="SMART" id="SM00478">
    <property type="entry name" value="ENDO3c"/>
    <property type="match status" value="1"/>
</dbReference>
<name>A0ABS9DWR3_9PROT</name>
<dbReference type="InterPro" id="IPR018060">
    <property type="entry name" value="HTH_AraC"/>
</dbReference>
<dbReference type="PROSITE" id="PS01124">
    <property type="entry name" value="HTH_ARAC_FAMILY_2"/>
    <property type="match status" value="1"/>
</dbReference>
<keyword evidence="13" id="KW-1185">Reference proteome</keyword>
<dbReference type="SUPFAM" id="SSF48150">
    <property type="entry name" value="DNA-glycosylase"/>
    <property type="match status" value="1"/>
</dbReference>
<comment type="caution">
    <text evidence="12">The sequence shown here is derived from an EMBL/GenBank/DDBJ whole genome shotgun (WGS) entry which is preliminary data.</text>
</comment>
<evidence type="ECO:0000256" key="10">
    <source>
        <dbReference type="SAM" id="MobiDB-lite"/>
    </source>
</evidence>
<keyword evidence="4" id="KW-0808">Transferase</keyword>
<feature type="compositionally biased region" description="Basic and acidic residues" evidence="10">
    <location>
        <begin position="491"/>
        <end position="512"/>
    </location>
</feature>
<evidence type="ECO:0000256" key="1">
    <source>
        <dbReference type="ARBA" id="ARBA00000086"/>
    </source>
</evidence>
<evidence type="ECO:0000313" key="12">
    <source>
        <dbReference type="EMBL" id="MCF3947167.1"/>
    </source>
</evidence>